<reference evidence="5 6" key="1">
    <citation type="submission" date="2020-11" db="EMBL/GenBank/DDBJ databases">
        <title>WGS of Herminiimonas contaminans strain Marseille-Q4544 isolated from planarians Schmidtea mediterranea.</title>
        <authorList>
            <person name="Kangale L."/>
        </authorList>
    </citation>
    <scope>NUCLEOTIDE SEQUENCE [LARGE SCALE GENOMIC DNA]</scope>
    <source>
        <strain evidence="5 6">Marseille-Q4544</strain>
    </source>
</reference>
<dbReference type="PANTHER" id="PTHR46796:SF7">
    <property type="entry name" value="ARAC FAMILY TRANSCRIPTIONAL REGULATOR"/>
    <property type="match status" value="1"/>
</dbReference>
<dbReference type="SUPFAM" id="SSF51182">
    <property type="entry name" value="RmlC-like cupins"/>
    <property type="match status" value="1"/>
</dbReference>
<gene>
    <name evidence="5" type="ORF">IXC47_02035</name>
</gene>
<dbReference type="PROSITE" id="PS01124">
    <property type="entry name" value="HTH_ARAC_FAMILY_2"/>
    <property type="match status" value="1"/>
</dbReference>
<accession>A0ABS0ENM2</accession>
<dbReference type="InterPro" id="IPR018062">
    <property type="entry name" value="HTH_AraC-typ_CS"/>
</dbReference>
<feature type="domain" description="HTH araC/xylS-type" evidence="4">
    <location>
        <begin position="199"/>
        <end position="296"/>
    </location>
</feature>
<keyword evidence="1" id="KW-0805">Transcription regulation</keyword>
<dbReference type="RefSeq" id="WP_175624908.1">
    <property type="nucleotide sequence ID" value="NZ_JADOEL010000001.1"/>
</dbReference>
<dbReference type="PANTHER" id="PTHR46796">
    <property type="entry name" value="HTH-TYPE TRANSCRIPTIONAL ACTIVATOR RHAS-RELATED"/>
    <property type="match status" value="1"/>
</dbReference>
<dbReference type="SUPFAM" id="SSF46689">
    <property type="entry name" value="Homeodomain-like"/>
    <property type="match status" value="2"/>
</dbReference>
<organism evidence="5 6">
    <name type="scientific">Herminiimonas contaminans</name>
    <dbReference type="NCBI Taxonomy" id="1111140"/>
    <lineage>
        <taxon>Bacteria</taxon>
        <taxon>Pseudomonadati</taxon>
        <taxon>Pseudomonadota</taxon>
        <taxon>Betaproteobacteria</taxon>
        <taxon>Burkholderiales</taxon>
        <taxon>Oxalobacteraceae</taxon>
        <taxon>Herminiimonas</taxon>
    </lineage>
</organism>
<dbReference type="Proteomes" id="UP000657372">
    <property type="component" value="Unassembled WGS sequence"/>
</dbReference>
<evidence type="ECO:0000256" key="1">
    <source>
        <dbReference type="ARBA" id="ARBA00023015"/>
    </source>
</evidence>
<evidence type="ECO:0000256" key="3">
    <source>
        <dbReference type="ARBA" id="ARBA00023163"/>
    </source>
</evidence>
<proteinExistence type="predicted"/>
<dbReference type="Gene3D" id="1.10.10.60">
    <property type="entry name" value="Homeodomain-like"/>
    <property type="match status" value="2"/>
</dbReference>
<dbReference type="InterPro" id="IPR020449">
    <property type="entry name" value="Tscrpt_reg_AraC-type_HTH"/>
</dbReference>
<evidence type="ECO:0000313" key="6">
    <source>
        <dbReference type="Proteomes" id="UP000657372"/>
    </source>
</evidence>
<dbReference type="PROSITE" id="PS00041">
    <property type="entry name" value="HTH_ARAC_FAMILY_1"/>
    <property type="match status" value="1"/>
</dbReference>
<dbReference type="PRINTS" id="PR00032">
    <property type="entry name" value="HTHARAC"/>
</dbReference>
<dbReference type="InterPro" id="IPR050204">
    <property type="entry name" value="AraC_XylS_family_regulators"/>
</dbReference>
<dbReference type="InterPro" id="IPR032783">
    <property type="entry name" value="AraC_lig"/>
</dbReference>
<dbReference type="InterPro" id="IPR018060">
    <property type="entry name" value="HTH_AraC"/>
</dbReference>
<dbReference type="Pfam" id="PF12852">
    <property type="entry name" value="Cupin_6"/>
    <property type="match status" value="1"/>
</dbReference>
<dbReference type="InterPro" id="IPR009057">
    <property type="entry name" value="Homeodomain-like_sf"/>
</dbReference>
<evidence type="ECO:0000259" key="4">
    <source>
        <dbReference type="PROSITE" id="PS01124"/>
    </source>
</evidence>
<keyword evidence="6" id="KW-1185">Reference proteome</keyword>
<sequence>MVDPLTSVVTLLQPKMAYSKIVTGAGRWGVRGEFDDAPLFCCVVLEGRMRYMVDESPLIVEAGDFLLIPSMSKFSVSSFDVPADHEWQTEPALLENGEHRNGLLSVDADVRTLVGFCHLTSPDSALLLTLLPKLVHIRGDLRLSALVQLVIDESRSQRPAREVVLERLLEVLLIEALRSSNNAGTSPGLLRGLADIRLANAIRCIHENPEQPWTVALLAKASALSRSTFFERFSTALGVTPMDYLLSWRMALARNFLEQKKSIAEVAALVGYSSSSTFTVAFTRHTGMPPGQYSKSRLLAAVADKVDAVS</sequence>
<evidence type="ECO:0000313" key="5">
    <source>
        <dbReference type="EMBL" id="MBF8176457.1"/>
    </source>
</evidence>
<dbReference type="Pfam" id="PF12833">
    <property type="entry name" value="HTH_18"/>
    <property type="match status" value="1"/>
</dbReference>
<dbReference type="InterPro" id="IPR011051">
    <property type="entry name" value="RmlC_Cupin_sf"/>
</dbReference>
<dbReference type="EMBL" id="JADOEL010000001">
    <property type="protein sequence ID" value="MBF8176457.1"/>
    <property type="molecule type" value="Genomic_DNA"/>
</dbReference>
<keyword evidence="2" id="KW-0238">DNA-binding</keyword>
<protein>
    <submittedName>
        <fullName evidence="5">Helix-turn-helix transcriptional regulator</fullName>
    </submittedName>
</protein>
<name>A0ABS0ENM2_9BURK</name>
<comment type="caution">
    <text evidence="5">The sequence shown here is derived from an EMBL/GenBank/DDBJ whole genome shotgun (WGS) entry which is preliminary data.</text>
</comment>
<keyword evidence="3" id="KW-0804">Transcription</keyword>
<dbReference type="SMART" id="SM00342">
    <property type="entry name" value="HTH_ARAC"/>
    <property type="match status" value="1"/>
</dbReference>
<evidence type="ECO:0000256" key="2">
    <source>
        <dbReference type="ARBA" id="ARBA00023125"/>
    </source>
</evidence>